<dbReference type="PROSITE" id="PS51915">
    <property type="entry name" value="ZAD"/>
    <property type="match status" value="1"/>
</dbReference>
<dbReference type="Proteomes" id="UP000000673">
    <property type="component" value="Unassembled WGS sequence"/>
</dbReference>
<dbReference type="GO" id="GO:0005634">
    <property type="term" value="C:nucleus"/>
    <property type="evidence" value="ECO:0007669"/>
    <property type="project" value="InterPro"/>
</dbReference>
<evidence type="ECO:0000313" key="1">
    <source>
        <dbReference type="EnsemblMetazoa" id="ADAC001366-PA"/>
    </source>
</evidence>
<organism evidence="1 2">
    <name type="scientific">Anopheles darlingi</name>
    <name type="common">Mosquito</name>
    <dbReference type="NCBI Taxonomy" id="43151"/>
    <lineage>
        <taxon>Eukaryota</taxon>
        <taxon>Metazoa</taxon>
        <taxon>Ecdysozoa</taxon>
        <taxon>Arthropoda</taxon>
        <taxon>Hexapoda</taxon>
        <taxon>Insecta</taxon>
        <taxon>Pterygota</taxon>
        <taxon>Neoptera</taxon>
        <taxon>Endopterygota</taxon>
        <taxon>Diptera</taxon>
        <taxon>Nematocera</taxon>
        <taxon>Culicoidea</taxon>
        <taxon>Culicidae</taxon>
        <taxon>Anophelinae</taxon>
        <taxon>Anopheles</taxon>
    </lineage>
</organism>
<dbReference type="OMA" id="GMPEFIC"/>
<dbReference type="SUPFAM" id="SSF57716">
    <property type="entry name" value="Glucocorticoid receptor-like (DNA-binding domain)"/>
    <property type="match status" value="1"/>
</dbReference>
<accession>A0A087YWM3</accession>
<keyword evidence="2" id="KW-1185">Reference proteome</keyword>
<dbReference type="VEuPathDB" id="VectorBase:ADAC001366"/>
<dbReference type="SMART" id="SM00868">
    <property type="entry name" value="zf-AD"/>
    <property type="match status" value="1"/>
</dbReference>
<name>A0A087YWM3_ANODA</name>
<dbReference type="VEuPathDB" id="VectorBase:ADAR2_010847"/>
<reference evidence="1" key="2">
    <citation type="submission" date="2015-06" db="UniProtKB">
        <authorList>
            <consortium name="EnsemblMetazoa"/>
        </authorList>
    </citation>
    <scope>IDENTIFICATION</scope>
</reference>
<dbReference type="Gene3D" id="3.40.1800.20">
    <property type="match status" value="1"/>
</dbReference>
<dbReference type="Pfam" id="PF07776">
    <property type="entry name" value="zf-AD"/>
    <property type="match status" value="1"/>
</dbReference>
<dbReference type="EnsemblMetazoa" id="ADAC001366-RA">
    <property type="protein sequence ID" value="ADAC001366-PA"/>
    <property type="gene ID" value="ADAC001366"/>
</dbReference>
<reference evidence="2" key="1">
    <citation type="journal article" date="2010" name="BMC Genomics">
        <title>Combination of measures distinguishes pre-miRNAs from other stem-loops in the genome of the newly sequenced Anopheles darlingi.</title>
        <authorList>
            <person name="Mendes N.D."/>
            <person name="Freitas A.T."/>
            <person name="Vasconcelos A.T."/>
            <person name="Sagot M.F."/>
        </authorList>
    </citation>
    <scope>NUCLEOTIDE SEQUENCE</scope>
</reference>
<sequence length="126" mass="14130">MTKPEIKRREEELQSKRVCRFCLEPDASLLSKIYEQQTKCSTAPLTLQIMACVAIEVYPGDGMPEFICGTCRGVMEHSYQFKQICKKADSLLKSFLTSGEWPAKLTVPKLMPQSPPATVSLVSSIR</sequence>
<evidence type="ECO:0000313" key="2">
    <source>
        <dbReference type="Proteomes" id="UP000000673"/>
    </source>
</evidence>
<dbReference type="InterPro" id="IPR012934">
    <property type="entry name" value="Znf_AD"/>
</dbReference>
<dbReference type="GO" id="GO:0008270">
    <property type="term" value="F:zinc ion binding"/>
    <property type="evidence" value="ECO:0007669"/>
    <property type="project" value="UniProtKB-UniRule"/>
</dbReference>
<proteinExistence type="predicted"/>
<dbReference type="AlphaFoldDB" id="A0A087YWM3"/>
<protein>
    <submittedName>
        <fullName evidence="1">Uncharacterized protein</fullName>
    </submittedName>
</protein>